<evidence type="ECO:0000259" key="1">
    <source>
        <dbReference type="Pfam" id="PF20515"/>
    </source>
</evidence>
<evidence type="ECO:0000313" key="3">
    <source>
        <dbReference type="Proteomes" id="UP000765509"/>
    </source>
</evidence>
<evidence type="ECO:0000313" key="2">
    <source>
        <dbReference type="EMBL" id="MBW0472461.1"/>
    </source>
</evidence>
<accession>A0A9Q3BX96</accession>
<dbReference type="InterPro" id="IPR046798">
    <property type="entry name" value="2OG-FeII_Oxy_6"/>
</dbReference>
<dbReference type="AlphaFoldDB" id="A0A9Q3BX96"/>
<dbReference type="OrthoDB" id="2505899at2759"/>
<feature type="domain" description="Tet-like 2OG-Fe(II) oxygenase" evidence="1">
    <location>
        <begin position="43"/>
        <end position="186"/>
    </location>
</feature>
<dbReference type="Pfam" id="PF20515">
    <property type="entry name" value="2OG-FeII_Oxy_6"/>
    <property type="match status" value="1"/>
</dbReference>
<proteinExistence type="predicted"/>
<name>A0A9Q3BX96_9BASI</name>
<organism evidence="2 3">
    <name type="scientific">Austropuccinia psidii MF-1</name>
    <dbReference type="NCBI Taxonomy" id="1389203"/>
    <lineage>
        <taxon>Eukaryota</taxon>
        <taxon>Fungi</taxon>
        <taxon>Dikarya</taxon>
        <taxon>Basidiomycota</taxon>
        <taxon>Pucciniomycotina</taxon>
        <taxon>Pucciniomycetes</taxon>
        <taxon>Pucciniales</taxon>
        <taxon>Sphaerophragmiaceae</taxon>
        <taxon>Austropuccinia</taxon>
    </lineage>
</organism>
<keyword evidence="3" id="KW-1185">Reference proteome</keyword>
<sequence length="197" mass="23171">MKHQIVAIFKFTSVEDELYWDLIEDFHKFSFWLKKNSCVYGDITSHATQGGKMIGDGWRKSQDKEAFGRYKPIKTYLTLPEDRIRYEELNYKVKSTNSFVGNRFQLIFNKCFEESHQQLKSIGASSFGELTHQESIEIYQFISNLSFTFGDFHSTYYKDQDLSNYSYGILMLVDLKNFNLVKNKEDVLCFSITTNLE</sequence>
<dbReference type="EMBL" id="AVOT02003099">
    <property type="protein sequence ID" value="MBW0472461.1"/>
    <property type="molecule type" value="Genomic_DNA"/>
</dbReference>
<comment type="caution">
    <text evidence="2">The sequence shown here is derived from an EMBL/GenBank/DDBJ whole genome shotgun (WGS) entry which is preliminary data.</text>
</comment>
<reference evidence="2" key="1">
    <citation type="submission" date="2021-03" db="EMBL/GenBank/DDBJ databases">
        <title>Draft genome sequence of rust myrtle Austropuccinia psidii MF-1, a brazilian biotype.</title>
        <authorList>
            <person name="Quecine M.C."/>
            <person name="Pachon D.M.R."/>
            <person name="Bonatelli M.L."/>
            <person name="Correr F.H."/>
            <person name="Franceschini L.M."/>
            <person name="Leite T.F."/>
            <person name="Margarido G.R.A."/>
            <person name="Almeida C.A."/>
            <person name="Ferrarezi J.A."/>
            <person name="Labate C.A."/>
        </authorList>
    </citation>
    <scope>NUCLEOTIDE SEQUENCE</scope>
    <source>
        <strain evidence="2">MF-1</strain>
    </source>
</reference>
<gene>
    <name evidence="2" type="ORF">O181_012176</name>
</gene>
<dbReference type="Proteomes" id="UP000765509">
    <property type="component" value="Unassembled WGS sequence"/>
</dbReference>
<protein>
    <recommendedName>
        <fullName evidence="1">Tet-like 2OG-Fe(II) oxygenase domain-containing protein</fullName>
    </recommendedName>
</protein>